<protein>
    <submittedName>
        <fullName evidence="2">Uncharacterized protein</fullName>
    </submittedName>
</protein>
<evidence type="ECO:0000256" key="1">
    <source>
        <dbReference type="SAM" id="MobiDB-lite"/>
    </source>
</evidence>
<keyword evidence="3" id="KW-1185">Reference proteome</keyword>
<evidence type="ECO:0000313" key="3">
    <source>
        <dbReference type="Proteomes" id="UP000678393"/>
    </source>
</evidence>
<feature type="compositionally biased region" description="Basic and acidic residues" evidence="1">
    <location>
        <begin position="99"/>
        <end position="108"/>
    </location>
</feature>
<gene>
    <name evidence="2" type="ORF">CUNI_LOCUS14276</name>
</gene>
<reference evidence="2" key="1">
    <citation type="submission" date="2021-04" db="EMBL/GenBank/DDBJ databases">
        <authorList>
            <consortium name="Molecular Ecology Group"/>
        </authorList>
    </citation>
    <scope>NUCLEOTIDE SEQUENCE</scope>
</reference>
<dbReference type="OrthoDB" id="6160622at2759"/>
<comment type="caution">
    <text evidence="2">The sequence shown here is derived from an EMBL/GenBank/DDBJ whole genome shotgun (WGS) entry which is preliminary data.</text>
</comment>
<name>A0A8S3ZL27_9EUPU</name>
<dbReference type="Proteomes" id="UP000678393">
    <property type="component" value="Unassembled WGS sequence"/>
</dbReference>
<feature type="compositionally biased region" description="Low complexity" evidence="1">
    <location>
        <begin position="64"/>
        <end position="75"/>
    </location>
</feature>
<feature type="compositionally biased region" description="Low complexity" evidence="1">
    <location>
        <begin position="85"/>
        <end position="96"/>
    </location>
</feature>
<evidence type="ECO:0000313" key="2">
    <source>
        <dbReference type="EMBL" id="CAG5128718.1"/>
    </source>
</evidence>
<feature type="region of interest" description="Disordered" evidence="1">
    <location>
        <begin position="27"/>
        <end position="135"/>
    </location>
</feature>
<sequence>MVCESEPSALKGALLFTITWSNTRRRCRSTQTLSAGTDSDSDSDGSPPWKSPRGPNDPGDGARGTSSGKGTQSSQLRGPPGAVGRSLNTSRSNLSRFPRHNDSQDSRIMKKSFGANATMESESEESGYGDTYGDTLNALSEDHSFFIDSEQLHTPMTDIESDDESTGTFISGEFISVDSENLIHVGTQTPGHVRTQTQEWNDFRQTNTTQTEFSPRAVGMQTSTTSLHSIGAQTKKLSGSRINLLKGILSEVKNIKKQHDLNVSRDEISITSDMSINGDILDHLYCDLANLREAGAKGDAATQTQNDQSSQTSRRLFHEVDSQMQARQCRMNDMLDEIRRLRTENQSIAPSYAQSKMSDFGVRTPFQSSSRNMPAELDFHRSFTHQLQSPVRSAREQSINHAHWSAVGMVDNYPQAVSVGMPGASRHVTQNDLNNINERLDRLQKYRMPYQEGSLPTYYQQHDMAKPPQTRTVASRSPATPRHRYRVQELTRSYDDIDILSSERRRNRAGQTFRDGVMDRYHLDDALLEATRSARQLKRMSAKMKLKLREELNRSRY</sequence>
<proteinExistence type="predicted"/>
<organism evidence="2 3">
    <name type="scientific">Candidula unifasciata</name>
    <dbReference type="NCBI Taxonomy" id="100452"/>
    <lineage>
        <taxon>Eukaryota</taxon>
        <taxon>Metazoa</taxon>
        <taxon>Spiralia</taxon>
        <taxon>Lophotrochozoa</taxon>
        <taxon>Mollusca</taxon>
        <taxon>Gastropoda</taxon>
        <taxon>Heterobranchia</taxon>
        <taxon>Euthyneura</taxon>
        <taxon>Panpulmonata</taxon>
        <taxon>Eupulmonata</taxon>
        <taxon>Stylommatophora</taxon>
        <taxon>Helicina</taxon>
        <taxon>Helicoidea</taxon>
        <taxon>Geomitridae</taxon>
        <taxon>Candidula</taxon>
    </lineage>
</organism>
<accession>A0A8S3ZL27</accession>
<dbReference type="AlphaFoldDB" id="A0A8S3ZL27"/>
<dbReference type="EMBL" id="CAJHNH020003190">
    <property type="protein sequence ID" value="CAG5128718.1"/>
    <property type="molecule type" value="Genomic_DNA"/>
</dbReference>